<evidence type="ECO:0000256" key="4">
    <source>
        <dbReference type="ARBA" id="ARBA00023157"/>
    </source>
</evidence>
<evidence type="ECO:0000313" key="7">
    <source>
        <dbReference type="EMBL" id="KAL3423152.1"/>
    </source>
</evidence>
<protein>
    <recommendedName>
        <fullName evidence="2">ribonuclease T2</fullName>
        <ecNumber evidence="2">4.6.1.19</ecNumber>
    </recommendedName>
</protein>
<evidence type="ECO:0000256" key="2">
    <source>
        <dbReference type="ARBA" id="ARBA00012571"/>
    </source>
</evidence>
<dbReference type="InterPro" id="IPR018188">
    <property type="entry name" value="RNase_T2_His_AS_1"/>
</dbReference>
<evidence type="ECO:0000313" key="8">
    <source>
        <dbReference type="Proteomes" id="UP001629113"/>
    </source>
</evidence>
<sequence>MKLSPSTAAAGIIASGALLLDVATASLYGQSNLNHTCPIKQQYLSCSAFAQPNVTDSCCTETFGGLVLATQFWDTYTGLEAQGQVLPKDTWTIHGLWPDYCNGSYTQYCDISRQYDPIPSPNVTDYPRPGTLVPAYNGTSIAKFLEPFGKYDLLEYMNKYWVAQAQPNGDFWGHEFSKHATCFSSFDLPCYGPQYQKHEEVVDFFETTIKYHEPLPTYDWLAAQGVTPSNTTTYSLSQFQSALSQGFGALPYLGCSGPRFNATAAGNGTLDNGRTEFTEAWYYYHVYGRVQDVRGIPVNASINGGSVSSCAKTAGALHYYERTPGSEV</sequence>
<evidence type="ECO:0000256" key="1">
    <source>
        <dbReference type="ARBA" id="ARBA00007469"/>
    </source>
</evidence>
<accession>A0ABR4PII4</accession>
<keyword evidence="4" id="KW-1015">Disulfide bond</keyword>
<keyword evidence="3" id="KW-0255">Endonuclease</keyword>
<keyword evidence="3" id="KW-0378">Hydrolase</keyword>
<reference evidence="7 8" key="1">
    <citation type="submission" date="2024-06" db="EMBL/GenBank/DDBJ databases">
        <title>Complete genome of Phlyctema vagabunda strain 19-DSS-EL-015.</title>
        <authorList>
            <person name="Fiorenzani C."/>
        </authorList>
    </citation>
    <scope>NUCLEOTIDE SEQUENCE [LARGE SCALE GENOMIC DNA]</scope>
    <source>
        <strain evidence="7 8">19-DSS-EL-015</strain>
    </source>
</reference>
<dbReference type="EMBL" id="JBFCZG010000004">
    <property type="protein sequence ID" value="KAL3423152.1"/>
    <property type="molecule type" value="Genomic_DNA"/>
</dbReference>
<name>A0ABR4PII4_9HELO</name>
<dbReference type="PANTHER" id="PTHR11240:SF17">
    <property type="entry name" value="RIBONUCLEASE T2"/>
    <property type="match status" value="1"/>
</dbReference>
<dbReference type="PROSITE" id="PS00531">
    <property type="entry name" value="RNASE_T2_2"/>
    <property type="match status" value="1"/>
</dbReference>
<comment type="caution">
    <text evidence="7">The sequence shown here is derived from an EMBL/GenBank/DDBJ whole genome shotgun (WGS) entry which is preliminary data.</text>
</comment>
<dbReference type="InterPro" id="IPR036430">
    <property type="entry name" value="RNase_T2-like_sf"/>
</dbReference>
<evidence type="ECO:0000256" key="5">
    <source>
        <dbReference type="RuleBase" id="RU004328"/>
    </source>
</evidence>
<dbReference type="InterPro" id="IPR033130">
    <property type="entry name" value="RNase_T2_His_AS_2"/>
</dbReference>
<dbReference type="Proteomes" id="UP001629113">
    <property type="component" value="Unassembled WGS sequence"/>
</dbReference>
<feature type="signal peptide" evidence="6">
    <location>
        <begin position="1"/>
        <end position="25"/>
    </location>
</feature>
<dbReference type="Pfam" id="PF00445">
    <property type="entry name" value="Ribonuclease_T2"/>
    <property type="match status" value="1"/>
</dbReference>
<dbReference type="SUPFAM" id="SSF55895">
    <property type="entry name" value="Ribonuclease Rh-like"/>
    <property type="match status" value="1"/>
</dbReference>
<keyword evidence="3" id="KW-0540">Nuclease</keyword>
<dbReference type="CDD" id="cd01061">
    <property type="entry name" value="RNase_T2_euk"/>
    <property type="match status" value="1"/>
</dbReference>
<dbReference type="InterPro" id="IPR001568">
    <property type="entry name" value="RNase_T2-like"/>
</dbReference>
<dbReference type="InterPro" id="IPR033697">
    <property type="entry name" value="Ribonuclease_T2_eukaryotic"/>
</dbReference>
<evidence type="ECO:0000256" key="3">
    <source>
        <dbReference type="ARBA" id="ARBA00022759"/>
    </source>
</evidence>
<dbReference type="EC" id="4.6.1.19" evidence="2"/>
<comment type="similarity">
    <text evidence="1 5">Belongs to the RNase T2 family.</text>
</comment>
<gene>
    <name evidence="7" type="ORF">PVAG01_04899</name>
</gene>
<feature type="chain" id="PRO_5047404872" description="ribonuclease T2" evidence="6">
    <location>
        <begin position="26"/>
        <end position="328"/>
    </location>
</feature>
<keyword evidence="8" id="KW-1185">Reference proteome</keyword>
<proteinExistence type="inferred from homology"/>
<organism evidence="7 8">
    <name type="scientific">Phlyctema vagabunda</name>
    <dbReference type="NCBI Taxonomy" id="108571"/>
    <lineage>
        <taxon>Eukaryota</taxon>
        <taxon>Fungi</taxon>
        <taxon>Dikarya</taxon>
        <taxon>Ascomycota</taxon>
        <taxon>Pezizomycotina</taxon>
        <taxon>Leotiomycetes</taxon>
        <taxon>Helotiales</taxon>
        <taxon>Dermateaceae</taxon>
        <taxon>Phlyctema</taxon>
    </lineage>
</organism>
<dbReference type="PROSITE" id="PS00530">
    <property type="entry name" value="RNASE_T2_1"/>
    <property type="match status" value="1"/>
</dbReference>
<evidence type="ECO:0000256" key="6">
    <source>
        <dbReference type="SAM" id="SignalP"/>
    </source>
</evidence>
<dbReference type="Gene3D" id="3.90.730.10">
    <property type="entry name" value="Ribonuclease T2-like"/>
    <property type="match status" value="1"/>
</dbReference>
<dbReference type="PANTHER" id="PTHR11240">
    <property type="entry name" value="RIBONUCLEASE T2"/>
    <property type="match status" value="1"/>
</dbReference>
<keyword evidence="6" id="KW-0732">Signal</keyword>